<dbReference type="Pfam" id="PF00583">
    <property type="entry name" value="Acetyltransf_1"/>
    <property type="match status" value="1"/>
</dbReference>
<dbReference type="Proteomes" id="UP001307839">
    <property type="component" value="Unassembled WGS sequence"/>
</dbReference>
<dbReference type="InterPro" id="IPR000182">
    <property type="entry name" value="GNAT_dom"/>
</dbReference>
<reference evidence="2 3" key="1">
    <citation type="submission" date="2024-01" db="EMBL/GenBank/DDBJ databases">
        <title>Unpublished Manusciprt.</title>
        <authorList>
            <person name="Duman M."/>
            <person name="Valdes E.G."/>
            <person name="Ajmi N."/>
            <person name="Altun S."/>
            <person name="Saticioglu I.B."/>
        </authorList>
    </citation>
    <scope>NUCLEOTIDE SEQUENCE [LARGE SCALE GENOMIC DNA]</scope>
    <source>
        <strain evidence="2 3">120P</strain>
    </source>
</reference>
<keyword evidence="3" id="KW-1185">Reference proteome</keyword>
<dbReference type="PANTHER" id="PTHR13538">
    <property type="entry name" value="N-ACETYLTRANSFERASE 6"/>
    <property type="match status" value="1"/>
</dbReference>
<comment type="caution">
    <text evidence="2">The sequence shown here is derived from an EMBL/GenBank/DDBJ whole genome shotgun (WGS) entry which is preliminary data.</text>
</comment>
<dbReference type="RefSeq" id="WP_330080254.1">
    <property type="nucleotide sequence ID" value="NZ_JAZDCU010000030.1"/>
</dbReference>
<name>A0AB35WYI0_9PSED</name>
<proteinExistence type="predicted"/>
<dbReference type="SUPFAM" id="SSF55729">
    <property type="entry name" value="Acyl-CoA N-acyltransferases (Nat)"/>
    <property type="match status" value="1"/>
</dbReference>
<protein>
    <submittedName>
        <fullName evidence="2">GNAT family N-acetyltransferase</fullName>
    </submittedName>
</protein>
<evidence type="ECO:0000313" key="2">
    <source>
        <dbReference type="EMBL" id="MEE1868449.1"/>
    </source>
</evidence>
<dbReference type="Gene3D" id="3.40.630.30">
    <property type="match status" value="1"/>
</dbReference>
<accession>A0AB35WYI0</accession>
<sequence>MRHIDWLKDHMPHCDTFAQWVHQQFEYEFKDQPLADWQHEFAEGQSNGRWQCLVALDHDQLLGGAALAAHDLSHRPDLGPWLACVYVAPSARGVGIAEQLIEGIYFQAQRCGIEKLYLHTSDQHAYYAKRGWTVVEQFQAWGKTQWLMSRIVA</sequence>
<dbReference type="PROSITE" id="PS51186">
    <property type="entry name" value="GNAT"/>
    <property type="match status" value="1"/>
</dbReference>
<gene>
    <name evidence="2" type="ORF">V0R53_18845</name>
</gene>
<dbReference type="CDD" id="cd04301">
    <property type="entry name" value="NAT_SF"/>
    <property type="match status" value="1"/>
</dbReference>
<dbReference type="InterPro" id="IPR016181">
    <property type="entry name" value="Acyl_CoA_acyltransferase"/>
</dbReference>
<dbReference type="GO" id="GO:1905502">
    <property type="term" value="F:acetyl-CoA binding"/>
    <property type="evidence" value="ECO:0007669"/>
    <property type="project" value="TreeGrafter"/>
</dbReference>
<organism evidence="2 3">
    <name type="scientific">Pseudomonas auratipiscis</name>
    <dbReference type="NCBI Taxonomy" id="3115853"/>
    <lineage>
        <taxon>Bacteria</taxon>
        <taxon>Pseudomonadati</taxon>
        <taxon>Pseudomonadota</taxon>
        <taxon>Gammaproteobacteria</taxon>
        <taxon>Pseudomonadales</taxon>
        <taxon>Pseudomonadaceae</taxon>
        <taxon>Pseudomonas</taxon>
    </lineage>
</organism>
<dbReference type="EMBL" id="JAZDQP010000013">
    <property type="protein sequence ID" value="MEE1868449.1"/>
    <property type="molecule type" value="Genomic_DNA"/>
</dbReference>
<feature type="domain" description="N-acetyltransferase" evidence="1">
    <location>
        <begin position="1"/>
        <end position="153"/>
    </location>
</feature>
<dbReference type="PANTHER" id="PTHR13538:SF4">
    <property type="entry name" value="N-ALPHA-ACETYLTRANSFERASE 80"/>
    <property type="match status" value="1"/>
</dbReference>
<dbReference type="GO" id="GO:0008080">
    <property type="term" value="F:N-acetyltransferase activity"/>
    <property type="evidence" value="ECO:0007669"/>
    <property type="project" value="InterPro"/>
</dbReference>
<dbReference type="AlphaFoldDB" id="A0AB35WYI0"/>
<dbReference type="InterPro" id="IPR039840">
    <property type="entry name" value="NAA80"/>
</dbReference>
<evidence type="ECO:0000313" key="3">
    <source>
        <dbReference type="Proteomes" id="UP001307839"/>
    </source>
</evidence>
<evidence type="ECO:0000259" key="1">
    <source>
        <dbReference type="PROSITE" id="PS51186"/>
    </source>
</evidence>
<dbReference type="GO" id="GO:0005737">
    <property type="term" value="C:cytoplasm"/>
    <property type="evidence" value="ECO:0007669"/>
    <property type="project" value="TreeGrafter"/>
</dbReference>